<evidence type="ECO:0000256" key="2">
    <source>
        <dbReference type="ARBA" id="ARBA00022692"/>
    </source>
</evidence>
<dbReference type="PANTHER" id="PTHR37306">
    <property type="entry name" value="COLICIN V PRODUCTION PROTEIN"/>
    <property type="match status" value="1"/>
</dbReference>
<evidence type="ECO:0000313" key="6">
    <source>
        <dbReference type="EMBL" id="CAK8054661.1"/>
    </source>
</evidence>
<dbReference type="InterPro" id="IPR003825">
    <property type="entry name" value="Colicin-V_CvpA"/>
</dbReference>
<dbReference type="PANTHER" id="PTHR37306:SF1">
    <property type="entry name" value="COLICIN V PRODUCTION PROTEIN"/>
    <property type="match status" value="1"/>
</dbReference>
<dbReference type="EMBL" id="CAWVOH010000002">
    <property type="protein sequence ID" value="CAK8054661.1"/>
    <property type="molecule type" value="Genomic_DNA"/>
</dbReference>
<dbReference type="RefSeq" id="WP_349642204.1">
    <property type="nucleotide sequence ID" value="NZ_CAWVOH010000002.1"/>
</dbReference>
<feature type="transmembrane region" description="Helical" evidence="5">
    <location>
        <begin position="7"/>
        <end position="40"/>
    </location>
</feature>
<evidence type="ECO:0000256" key="5">
    <source>
        <dbReference type="SAM" id="Phobius"/>
    </source>
</evidence>
<evidence type="ECO:0000256" key="1">
    <source>
        <dbReference type="ARBA" id="ARBA00004141"/>
    </source>
</evidence>
<feature type="transmembrane region" description="Helical" evidence="5">
    <location>
        <begin position="75"/>
        <end position="97"/>
    </location>
</feature>
<comment type="caution">
    <text evidence="6">The sequence shown here is derived from an EMBL/GenBank/DDBJ whole genome shotgun (WGS) entry which is preliminary data.</text>
</comment>
<evidence type="ECO:0000313" key="7">
    <source>
        <dbReference type="Proteomes" id="UP001314241"/>
    </source>
</evidence>
<reference evidence="6 7" key="1">
    <citation type="submission" date="2024-01" db="EMBL/GenBank/DDBJ databases">
        <authorList>
            <person name="Botero Cardona J."/>
        </authorList>
    </citation>
    <scope>NUCLEOTIDE SEQUENCE [LARGE SCALE GENOMIC DNA]</scope>
    <source>
        <strain evidence="6 7">LMG 33000</strain>
    </source>
</reference>
<organism evidence="6 7">
    <name type="scientific">Eupransor demetentiae</name>
    <dbReference type="NCBI Taxonomy" id="3109584"/>
    <lineage>
        <taxon>Bacteria</taxon>
        <taxon>Bacillati</taxon>
        <taxon>Bacillota</taxon>
        <taxon>Bacilli</taxon>
        <taxon>Lactobacillales</taxon>
        <taxon>Lactobacillaceae</taxon>
        <taxon>Eupransor</taxon>
    </lineage>
</organism>
<proteinExistence type="predicted"/>
<comment type="subcellular location">
    <subcellularLocation>
        <location evidence="1">Membrane</location>
        <topology evidence="1">Multi-pass membrane protein</topology>
    </subcellularLocation>
</comment>
<dbReference type="Pfam" id="PF02674">
    <property type="entry name" value="Colicin_V"/>
    <property type="match status" value="1"/>
</dbReference>
<name>A0ABP0ETZ3_9LACO</name>
<evidence type="ECO:0000256" key="4">
    <source>
        <dbReference type="ARBA" id="ARBA00023136"/>
    </source>
</evidence>
<keyword evidence="3 5" id="KW-1133">Transmembrane helix</keyword>
<evidence type="ECO:0000256" key="3">
    <source>
        <dbReference type="ARBA" id="ARBA00022989"/>
    </source>
</evidence>
<protein>
    <submittedName>
        <fullName evidence="6">Regulator of purF expression and biofilm formation (CvpA)</fullName>
    </submittedName>
</protein>
<dbReference type="Proteomes" id="UP001314241">
    <property type="component" value="Unassembled WGS sequence"/>
</dbReference>
<feature type="transmembrane region" description="Helical" evidence="5">
    <location>
        <begin position="118"/>
        <end position="144"/>
    </location>
</feature>
<gene>
    <name evidence="6" type="ORF">R54876_GBNLAHCA_01235</name>
</gene>
<sequence length="173" mass="19562">MVLMILGLILVLLMIYSGYQAGLVHVLARLILFVLIFFVATQLSKPLGQVGVHFLTGHFIRPQVPDNVSQDGSQFLASGLAFSLIMFLGSMLSRYLLRSVHFVRRIPILGRLDGLLGGLFYGAVGLVICFFILQVLSVIPNFWIQNQLVNSPVLNYFLDRFPVFSQNIYQWWL</sequence>
<keyword evidence="7" id="KW-1185">Reference proteome</keyword>
<accession>A0ABP0ETZ3</accession>
<keyword evidence="2 5" id="KW-0812">Transmembrane</keyword>
<keyword evidence="4 5" id="KW-0472">Membrane</keyword>